<keyword evidence="3" id="KW-1185">Reference proteome</keyword>
<evidence type="ECO:0000313" key="3">
    <source>
        <dbReference type="Proteomes" id="UP001152798"/>
    </source>
</evidence>
<organism evidence="2 3">
    <name type="scientific">Nezara viridula</name>
    <name type="common">Southern green stink bug</name>
    <name type="synonym">Cimex viridulus</name>
    <dbReference type="NCBI Taxonomy" id="85310"/>
    <lineage>
        <taxon>Eukaryota</taxon>
        <taxon>Metazoa</taxon>
        <taxon>Ecdysozoa</taxon>
        <taxon>Arthropoda</taxon>
        <taxon>Hexapoda</taxon>
        <taxon>Insecta</taxon>
        <taxon>Pterygota</taxon>
        <taxon>Neoptera</taxon>
        <taxon>Paraneoptera</taxon>
        <taxon>Hemiptera</taxon>
        <taxon>Heteroptera</taxon>
        <taxon>Panheteroptera</taxon>
        <taxon>Pentatomomorpha</taxon>
        <taxon>Pentatomoidea</taxon>
        <taxon>Pentatomidae</taxon>
        <taxon>Pentatominae</taxon>
        <taxon>Nezara</taxon>
    </lineage>
</organism>
<sequence length="118" mass="12262">MAGDSAAAQGCQRRDIGRPRVGNTAAPPSPVGWIGKGQLVVLSGCCLHESAGCCGGGEISWTLPHTVAIAAIVGWRWGRCCEYLGSTNGMGCRIEGPSSLLPPVVWSRHRSLCTVSTV</sequence>
<name>A0A9P0H516_NEZVI</name>
<evidence type="ECO:0000313" key="2">
    <source>
        <dbReference type="EMBL" id="CAH1395548.1"/>
    </source>
</evidence>
<protein>
    <submittedName>
        <fullName evidence="2">Uncharacterized protein</fullName>
    </submittedName>
</protein>
<dbReference type="Proteomes" id="UP001152798">
    <property type="component" value="Chromosome 3"/>
</dbReference>
<dbReference type="AlphaFoldDB" id="A0A9P0H516"/>
<accession>A0A9P0H516</accession>
<proteinExistence type="predicted"/>
<dbReference type="EMBL" id="OV725079">
    <property type="protein sequence ID" value="CAH1395548.1"/>
    <property type="molecule type" value="Genomic_DNA"/>
</dbReference>
<reference evidence="2" key="1">
    <citation type="submission" date="2022-01" db="EMBL/GenBank/DDBJ databases">
        <authorList>
            <person name="King R."/>
        </authorList>
    </citation>
    <scope>NUCLEOTIDE SEQUENCE</scope>
</reference>
<evidence type="ECO:0000256" key="1">
    <source>
        <dbReference type="SAM" id="MobiDB-lite"/>
    </source>
</evidence>
<gene>
    <name evidence="2" type="ORF">NEZAVI_LOCUS5801</name>
</gene>
<feature type="region of interest" description="Disordered" evidence="1">
    <location>
        <begin position="1"/>
        <end position="29"/>
    </location>
</feature>